<name>A0A2Z6RDL8_9GLOM</name>
<keyword evidence="1" id="KW-0175">Coiled coil</keyword>
<gene>
    <name evidence="2" type="ORF">RclHR1_37900002</name>
</gene>
<evidence type="ECO:0000313" key="2">
    <source>
        <dbReference type="EMBL" id="GBC00224.1"/>
    </source>
</evidence>
<protein>
    <submittedName>
        <fullName evidence="2">Uncharacterized protein</fullName>
    </submittedName>
</protein>
<reference evidence="2 3" key="1">
    <citation type="submission" date="2017-11" db="EMBL/GenBank/DDBJ databases">
        <title>The genome of Rhizophagus clarus HR1 reveals common genetic basis of auxotrophy among arbuscular mycorrhizal fungi.</title>
        <authorList>
            <person name="Kobayashi Y."/>
        </authorList>
    </citation>
    <scope>NUCLEOTIDE SEQUENCE [LARGE SCALE GENOMIC DNA]</scope>
    <source>
        <strain evidence="2 3">HR1</strain>
    </source>
</reference>
<dbReference type="Proteomes" id="UP000247702">
    <property type="component" value="Unassembled WGS sequence"/>
</dbReference>
<feature type="coiled-coil region" evidence="1">
    <location>
        <begin position="75"/>
        <end position="105"/>
    </location>
</feature>
<organism evidence="2 3">
    <name type="scientific">Rhizophagus clarus</name>
    <dbReference type="NCBI Taxonomy" id="94130"/>
    <lineage>
        <taxon>Eukaryota</taxon>
        <taxon>Fungi</taxon>
        <taxon>Fungi incertae sedis</taxon>
        <taxon>Mucoromycota</taxon>
        <taxon>Glomeromycotina</taxon>
        <taxon>Glomeromycetes</taxon>
        <taxon>Glomerales</taxon>
        <taxon>Glomeraceae</taxon>
        <taxon>Rhizophagus</taxon>
    </lineage>
</organism>
<evidence type="ECO:0000256" key="1">
    <source>
        <dbReference type="SAM" id="Coils"/>
    </source>
</evidence>
<accession>A0A2Z6RDL8</accession>
<evidence type="ECO:0000313" key="3">
    <source>
        <dbReference type="Proteomes" id="UP000247702"/>
    </source>
</evidence>
<keyword evidence="3" id="KW-1185">Reference proteome</keyword>
<comment type="caution">
    <text evidence="2">The sequence shown here is derived from an EMBL/GenBank/DDBJ whole genome shotgun (WGS) entry which is preliminary data.</text>
</comment>
<proteinExistence type="predicted"/>
<sequence>MVQFGTRTYYYLIQRAMYEIIEDYYLVPPRYAEIAQSNPSLLYLQDTQVRLEYLETTRNITLHRAKWDRLNPSYRQEVEEARQFIRQREREAQQEEQSRRLAELNIALCRECQMPVNLNELPESGLCEDCSKE</sequence>
<dbReference type="EMBL" id="BEXD01003102">
    <property type="protein sequence ID" value="GBC00224.1"/>
    <property type="molecule type" value="Genomic_DNA"/>
</dbReference>
<dbReference type="AlphaFoldDB" id="A0A2Z6RDL8"/>